<sequence>MANSLFGFLGQTNNYSSVNDLITKWPTAAQNQGIKLFGIAFDGVETDYLNPTVISNLTLATNQNPKSWLSYGSSAGIGVPSSYEGWFTAPTKVRAEINHNPNTNQSQVLKLKWADNQDISSATIDLSALSPKTSPGLGDQGNEVGFLQIFNNGVLVPTSNFTITRVNAPIAPKPITVSSDGVTFIGDRTDGSFKFKIEANPLSGITFDELRFSAKPYDSPTAAYLADPFKEDGSDYLLRNIEYQGTEDPITLQFSNPTFSVNENGTPIAAVTVTRIGSSVGTASATVNLSNGTAIAPGDYIGTPIGVNFANGDTAAKTITIPIIDDTLVEGNETVNLSLTNPTGTSHVTLGTQSSASLTIVDNDTLPAGTLQFSSPTFSVNEDGTPIAAVTVTRTGGSVGAVSATVNLSDGTATALTDYNNAPIAVNFANGDTAAKTVTIPIVNDFLIEGNETVNLSLGSPTGGATIGTQNAATLTIVDDDVAGSKPLVSVNSLLDPIAGEPFNPEGEGLFQFTRTGGDLSQPLTIRYTVTGTATPDVDYAALLGTVTIAAGEFASDPVAVSTLPDVLNEPTESVIVKVAEDPAYQVNRVGSADTASVSILDDNPLTVTGPSPVLLYNSSGVFIDGFSNITDAVAAAIPNNIIVAQAGTYNEPGPILINQPLTLRGPNAGLSPSGTRLPEAVVRTTLGQPVFRINSSDVTIEGLTIQMNRGNAIQQLGAGTDVVIRQNTFTGTGPNSGSVISLVPGIASGSAQVIDNLINSVTTTAGSNTSGIQASQFDTVRITDNQIANLTGAGVVADSITNVASVINNKVTNVRQDGIRLQGGNGEIDNNDITNANTSGALTRGGIRLQDSSLFGGPALGTVDVLSNVITNSVNGVAIASGIGVPNVRINYNDLVGNSRAGLLHNRTVTVDATENWWDSATGPVVGGTGPNRIAGVGASLVTANPFATSVL</sequence>
<evidence type="ECO:0000259" key="5">
    <source>
        <dbReference type="SMART" id="SM00237"/>
    </source>
</evidence>
<evidence type="ECO:0000313" key="6">
    <source>
        <dbReference type="EMBL" id="GET40242.1"/>
    </source>
</evidence>
<dbReference type="AlphaFoldDB" id="A0AAV3XL46"/>
<dbReference type="InterPro" id="IPR012334">
    <property type="entry name" value="Pectin_lyas_fold"/>
</dbReference>
<dbReference type="InterPro" id="IPR006626">
    <property type="entry name" value="PbH1"/>
</dbReference>
<evidence type="ECO:0000256" key="4">
    <source>
        <dbReference type="ARBA" id="ARBA00023065"/>
    </source>
</evidence>
<dbReference type="SMART" id="SM00237">
    <property type="entry name" value="Calx_beta"/>
    <property type="match status" value="3"/>
</dbReference>
<dbReference type="GO" id="GO:0007154">
    <property type="term" value="P:cell communication"/>
    <property type="evidence" value="ECO:0007669"/>
    <property type="project" value="InterPro"/>
</dbReference>
<dbReference type="EMBL" id="BLAY01000085">
    <property type="protein sequence ID" value="GET40242.1"/>
    <property type="molecule type" value="Genomic_DNA"/>
</dbReference>
<dbReference type="Gene3D" id="2.160.20.10">
    <property type="entry name" value="Single-stranded right-handed beta-helix, Pectin lyase-like"/>
    <property type="match status" value="1"/>
</dbReference>
<feature type="domain" description="Calx-beta" evidence="5">
    <location>
        <begin position="240"/>
        <end position="340"/>
    </location>
</feature>
<proteinExistence type="predicted"/>
<keyword evidence="3" id="KW-0106">Calcium</keyword>
<dbReference type="PANTHER" id="PTHR11878:SF65">
    <property type="entry name" value="NA_CA-EXCHANGE PROTEIN, ISOFORM G"/>
    <property type="match status" value="1"/>
</dbReference>
<dbReference type="SMART" id="SM00710">
    <property type="entry name" value="PbH1"/>
    <property type="match status" value="8"/>
</dbReference>
<keyword evidence="7" id="KW-1185">Reference proteome</keyword>
<keyword evidence="4" id="KW-0406">Ion transport</keyword>
<dbReference type="SUPFAM" id="SSF51126">
    <property type="entry name" value="Pectin lyase-like"/>
    <property type="match status" value="1"/>
</dbReference>
<evidence type="ECO:0000256" key="3">
    <source>
        <dbReference type="ARBA" id="ARBA00022837"/>
    </source>
</evidence>
<gene>
    <name evidence="6" type="ORF">MiSe_50510</name>
</gene>
<dbReference type="GO" id="GO:0030001">
    <property type="term" value="P:metal ion transport"/>
    <property type="evidence" value="ECO:0007669"/>
    <property type="project" value="TreeGrafter"/>
</dbReference>
<keyword evidence="1" id="KW-0732">Signal</keyword>
<evidence type="ECO:0000313" key="7">
    <source>
        <dbReference type="Proteomes" id="UP001050975"/>
    </source>
</evidence>
<dbReference type="InterPro" id="IPR003644">
    <property type="entry name" value="Calx_beta"/>
</dbReference>
<keyword evidence="4" id="KW-0813">Transport</keyword>
<dbReference type="RefSeq" id="WP_226586086.1">
    <property type="nucleotide sequence ID" value="NZ_BLAY01000085.1"/>
</dbReference>
<name>A0AAV3XL46_9CYAN</name>
<dbReference type="InterPro" id="IPR038081">
    <property type="entry name" value="CalX-like_sf"/>
</dbReference>
<dbReference type="PANTHER" id="PTHR11878">
    <property type="entry name" value="SODIUM/CALCIUM EXCHANGER"/>
    <property type="match status" value="1"/>
</dbReference>
<comment type="caution">
    <text evidence="6">The sequence shown here is derived from an EMBL/GenBank/DDBJ whole genome shotgun (WGS) entry which is preliminary data.</text>
</comment>
<dbReference type="GO" id="GO:0016020">
    <property type="term" value="C:membrane"/>
    <property type="evidence" value="ECO:0007669"/>
    <property type="project" value="InterPro"/>
</dbReference>
<feature type="domain" description="Calx-beta" evidence="5">
    <location>
        <begin position="473"/>
        <end position="580"/>
    </location>
</feature>
<dbReference type="Pfam" id="PF03160">
    <property type="entry name" value="Calx-beta"/>
    <property type="match status" value="3"/>
</dbReference>
<keyword evidence="2" id="KW-0677">Repeat</keyword>
<protein>
    <recommendedName>
        <fullName evidence="5">Calx-beta domain-containing protein</fullName>
    </recommendedName>
</protein>
<dbReference type="InterPro" id="IPR011050">
    <property type="entry name" value="Pectin_lyase_fold/virulence"/>
</dbReference>
<feature type="domain" description="Calx-beta" evidence="5">
    <location>
        <begin position="356"/>
        <end position="459"/>
    </location>
</feature>
<dbReference type="Proteomes" id="UP001050975">
    <property type="component" value="Unassembled WGS sequence"/>
</dbReference>
<dbReference type="InterPro" id="IPR039448">
    <property type="entry name" value="Beta_helix"/>
</dbReference>
<accession>A0AAV3XL46</accession>
<dbReference type="Pfam" id="PF13229">
    <property type="entry name" value="Beta_helix"/>
    <property type="match status" value="1"/>
</dbReference>
<dbReference type="Gene3D" id="2.60.40.2030">
    <property type="match status" value="3"/>
</dbReference>
<reference evidence="6" key="1">
    <citation type="submission" date="2019-10" db="EMBL/GenBank/DDBJ databases">
        <title>Draft genome sequece of Microseira wollei NIES-4236.</title>
        <authorList>
            <person name="Yamaguchi H."/>
            <person name="Suzuki S."/>
            <person name="Kawachi M."/>
        </authorList>
    </citation>
    <scope>NUCLEOTIDE SEQUENCE</scope>
    <source>
        <strain evidence="6">NIES-4236</strain>
    </source>
</reference>
<dbReference type="InterPro" id="IPR051171">
    <property type="entry name" value="CaCA"/>
</dbReference>
<evidence type="ECO:0000256" key="2">
    <source>
        <dbReference type="ARBA" id="ARBA00022737"/>
    </source>
</evidence>
<organism evidence="6 7">
    <name type="scientific">Microseira wollei NIES-4236</name>
    <dbReference type="NCBI Taxonomy" id="2530354"/>
    <lineage>
        <taxon>Bacteria</taxon>
        <taxon>Bacillati</taxon>
        <taxon>Cyanobacteriota</taxon>
        <taxon>Cyanophyceae</taxon>
        <taxon>Oscillatoriophycideae</taxon>
        <taxon>Aerosakkonematales</taxon>
        <taxon>Aerosakkonemataceae</taxon>
        <taxon>Microseira</taxon>
    </lineage>
</organism>
<evidence type="ECO:0000256" key="1">
    <source>
        <dbReference type="ARBA" id="ARBA00022729"/>
    </source>
</evidence>
<dbReference type="SUPFAM" id="SSF141072">
    <property type="entry name" value="CalX-like"/>
    <property type="match status" value="3"/>
</dbReference>